<dbReference type="SUPFAM" id="SSF46894">
    <property type="entry name" value="C-terminal effector domain of the bipartite response regulators"/>
    <property type="match status" value="1"/>
</dbReference>
<dbReference type="SMART" id="SM00421">
    <property type="entry name" value="HTH_LUXR"/>
    <property type="match status" value="1"/>
</dbReference>
<dbReference type="Gene3D" id="1.10.10.10">
    <property type="entry name" value="Winged helix-like DNA-binding domain superfamily/Winged helix DNA-binding domain"/>
    <property type="match status" value="2"/>
</dbReference>
<dbReference type="InterPro" id="IPR016032">
    <property type="entry name" value="Sig_transdc_resp-reg_C-effctor"/>
</dbReference>
<keyword evidence="3" id="KW-1185">Reference proteome</keyword>
<dbReference type="PRINTS" id="PR00038">
    <property type="entry name" value="HTHLUXR"/>
</dbReference>
<dbReference type="EMBL" id="BONH01000007">
    <property type="protein sequence ID" value="GIF96877.1"/>
    <property type="molecule type" value="Genomic_DNA"/>
</dbReference>
<name>A0A8J3KC22_9ACTN</name>
<protein>
    <recommendedName>
        <fullName evidence="1">HTH luxR-type domain-containing protein</fullName>
    </recommendedName>
</protein>
<dbReference type="Proteomes" id="UP000659904">
    <property type="component" value="Unassembled WGS sequence"/>
</dbReference>
<dbReference type="CDD" id="cd06170">
    <property type="entry name" value="LuxR_C_like"/>
    <property type="match status" value="1"/>
</dbReference>
<dbReference type="InterPro" id="IPR036388">
    <property type="entry name" value="WH-like_DNA-bd_sf"/>
</dbReference>
<organism evidence="2 3">
    <name type="scientific">Catellatospora citrea</name>
    <dbReference type="NCBI Taxonomy" id="53366"/>
    <lineage>
        <taxon>Bacteria</taxon>
        <taxon>Bacillati</taxon>
        <taxon>Actinomycetota</taxon>
        <taxon>Actinomycetes</taxon>
        <taxon>Micromonosporales</taxon>
        <taxon>Micromonosporaceae</taxon>
        <taxon>Catellatospora</taxon>
    </lineage>
</organism>
<evidence type="ECO:0000259" key="1">
    <source>
        <dbReference type="PROSITE" id="PS50043"/>
    </source>
</evidence>
<dbReference type="PANTHER" id="PTHR34293">
    <property type="entry name" value="HTH-TYPE TRANSCRIPTIONAL REGULATOR TRMBL2"/>
    <property type="match status" value="1"/>
</dbReference>
<dbReference type="InterPro" id="IPR000792">
    <property type="entry name" value="Tscrpt_reg_LuxR_C"/>
</dbReference>
<comment type="caution">
    <text evidence="2">The sequence shown here is derived from an EMBL/GenBank/DDBJ whole genome shotgun (WGS) entry which is preliminary data.</text>
</comment>
<dbReference type="SUPFAM" id="SSF46785">
    <property type="entry name" value="Winged helix' DNA-binding domain"/>
    <property type="match status" value="1"/>
</dbReference>
<dbReference type="PROSITE" id="PS50043">
    <property type="entry name" value="HTH_LUXR_2"/>
    <property type="match status" value="1"/>
</dbReference>
<accession>A0A8J3KC22</accession>
<dbReference type="GO" id="GO:0006355">
    <property type="term" value="P:regulation of DNA-templated transcription"/>
    <property type="evidence" value="ECO:0007669"/>
    <property type="project" value="InterPro"/>
</dbReference>
<sequence>MNARLLEALGASPAAADVYRTMLVQPTAGVAEIAAALGMGTQAVRAALDELADLTLLRPVAGRPGQMRAVSPTVALNALLEQAQVGVQLRQRQIEDTRDAIASMLDQQARRADAEPVVRFIGLEAVRTRLEELAVSVKHEVVSFNPNAAQTPDAKDASSPLNQQVLERGVRIRAIYQDSFRNNVQMLAYANWFTQLGGELRCMPIVPALMVIYDAEVALVPIDVTDSKQGALEIRSLGLVAILHAYFQQAWAAATEFGDRTVPEDDELIPLESQLLRLLANGQTDEAVGRDLSLSTRTVRRMMANLMTRLNARSRFQAGIKAAERGWL</sequence>
<feature type="domain" description="HTH luxR-type" evidence="1">
    <location>
        <begin position="264"/>
        <end position="326"/>
    </location>
</feature>
<evidence type="ECO:0000313" key="2">
    <source>
        <dbReference type="EMBL" id="GIF96877.1"/>
    </source>
</evidence>
<dbReference type="AlphaFoldDB" id="A0A8J3KC22"/>
<gene>
    <name evidence="2" type="ORF">Cci01nite_19710</name>
</gene>
<dbReference type="InterPro" id="IPR036390">
    <property type="entry name" value="WH_DNA-bd_sf"/>
</dbReference>
<reference evidence="2 3" key="1">
    <citation type="submission" date="2021-01" db="EMBL/GenBank/DDBJ databases">
        <title>Whole genome shotgun sequence of Catellatospora citrea NBRC 14495.</title>
        <authorList>
            <person name="Komaki H."/>
            <person name="Tamura T."/>
        </authorList>
    </citation>
    <scope>NUCLEOTIDE SEQUENCE [LARGE SCALE GENOMIC DNA]</scope>
    <source>
        <strain evidence="2 3">NBRC 14495</strain>
    </source>
</reference>
<dbReference type="Pfam" id="PF00196">
    <property type="entry name" value="GerE"/>
    <property type="match status" value="1"/>
</dbReference>
<dbReference type="PANTHER" id="PTHR34293:SF1">
    <property type="entry name" value="HTH-TYPE TRANSCRIPTIONAL REGULATOR TRMBL2"/>
    <property type="match status" value="1"/>
</dbReference>
<dbReference type="InterPro" id="IPR051797">
    <property type="entry name" value="TrmB-like"/>
</dbReference>
<dbReference type="GO" id="GO:0003677">
    <property type="term" value="F:DNA binding"/>
    <property type="evidence" value="ECO:0007669"/>
    <property type="project" value="InterPro"/>
</dbReference>
<proteinExistence type="predicted"/>
<evidence type="ECO:0000313" key="3">
    <source>
        <dbReference type="Proteomes" id="UP000659904"/>
    </source>
</evidence>